<protein>
    <submittedName>
        <fullName evidence="2">Uncharacterized protein</fullName>
    </submittedName>
</protein>
<feature type="compositionally biased region" description="Basic and acidic residues" evidence="1">
    <location>
        <begin position="52"/>
        <end position="62"/>
    </location>
</feature>
<evidence type="ECO:0000313" key="2">
    <source>
        <dbReference type="EMBL" id="CAH4030868.1"/>
    </source>
</evidence>
<proteinExistence type="predicted"/>
<sequence>MPARTDDDLGLILTALLLARQRNLNMNNCNRQRKTISIPYPVPFTTTTIISRSRDRDDRTGSSEETSQEDSTSFDLKYTPVIVAESEEITN</sequence>
<dbReference type="EMBL" id="CALOZG010000011">
    <property type="protein sequence ID" value="CAH4030868.1"/>
    <property type="molecule type" value="Genomic_DNA"/>
</dbReference>
<accession>A0A9P0XDJ5</accession>
<feature type="region of interest" description="Disordered" evidence="1">
    <location>
        <begin position="47"/>
        <end position="78"/>
    </location>
</feature>
<evidence type="ECO:0000313" key="3">
    <source>
        <dbReference type="Proteomes" id="UP001152562"/>
    </source>
</evidence>
<gene>
    <name evidence="2" type="ORF">PIBRA_LOCUS7469</name>
</gene>
<organism evidence="2 3">
    <name type="scientific">Pieris brassicae</name>
    <name type="common">White butterfly</name>
    <name type="synonym">Large white butterfly</name>
    <dbReference type="NCBI Taxonomy" id="7116"/>
    <lineage>
        <taxon>Eukaryota</taxon>
        <taxon>Metazoa</taxon>
        <taxon>Ecdysozoa</taxon>
        <taxon>Arthropoda</taxon>
        <taxon>Hexapoda</taxon>
        <taxon>Insecta</taxon>
        <taxon>Pterygota</taxon>
        <taxon>Neoptera</taxon>
        <taxon>Endopterygota</taxon>
        <taxon>Lepidoptera</taxon>
        <taxon>Glossata</taxon>
        <taxon>Ditrysia</taxon>
        <taxon>Papilionoidea</taxon>
        <taxon>Pieridae</taxon>
        <taxon>Pierinae</taxon>
        <taxon>Pieris</taxon>
    </lineage>
</organism>
<evidence type="ECO:0000256" key="1">
    <source>
        <dbReference type="SAM" id="MobiDB-lite"/>
    </source>
</evidence>
<comment type="caution">
    <text evidence="2">The sequence shown here is derived from an EMBL/GenBank/DDBJ whole genome shotgun (WGS) entry which is preliminary data.</text>
</comment>
<dbReference type="AlphaFoldDB" id="A0A9P0XDJ5"/>
<keyword evidence="3" id="KW-1185">Reference proteome</keyword>
<feature type="compositionally biased region" description="Low complexity" evidence="1">
    <location>
        <begin position="63"/>
        <end position="73"/>
    </location>
</feature>
<reference evidence="2" key="1">
    <citation type="submission" date="2022-05" db="EMBL/GenBank/DDBJ databases">
        <authorList>
            <person name="Okamura Y."/>
        </authorList>
    </citation>
    <scope>NUCLEOTIDE SEQUENCE</scope>
</reference>
<dbReference type="Proteomes" id="UP001152562">
    <property type="component" value="Unassembled WGS sequence"/>
</dbReference>
<name>A0A9P0XDJ5_PIEBR</name>